<dbReference type="Proteomes" id="UP000694397">
    <property type="component" value="Chromosome 6"/>
</dbReference>
<protein>
    <recommendedName>
        <fullName evidence="5">Secreted protein</fullName>
    </recommendedName>
</protein>
<evidence type="ECO:0000256" key="2">
    <source>
        <dbReference type="SAM" id="SignalP"/>
    </source>
</evidence>
<evidence type="ECO:0000256" key="1">
    <source>
        <dbReference type="SAM" id="MobiDB-lite"/>
    </source>
</evidence>
<proteinExistence type="predicted"/>
<reference evidence="3" key="3">
    <citation type="submission" date="2025-09" db="UniProtKB">
        <authorList>
            <consortium name="Ensembl"/>
        </authorList>
    </citation>
    <scope>IDENTIFICATION</scope>
</reference>
<organism evidence="3 4">
    <name type="scientific">Scleropages formosus</name>
    <name type="common">Asian bonytongue</name>
    <name type="synonym">Osteoglossum formosum</name>
    <dbReference type="NCBI Taxonomy" id="113540"/>
    <lineage>
        <taxon>Eukaryota</taxon>
        <taxon>Metazoa</taxon>
        <taxon>Chordata</taxon>
        <taxon>Craniata</taxon>
        <taxon>Vertebrata</taxon>
        <taxon>Euteleostomi</taxon>
        <taxon>Actinopterygii</taxon>
        <taxon>Neopterygii</taxon>
        <taxon>Teleostei</taxon>
        <taxon>Osteoglossocephala</taxon>
        <taxon>Osteoglossomorpha</taxon>
        <taxon>Osteoglossiformes</taxon>
        <taxon>Osteoglossidae</taxon>
        <taxon>Scleropages</taxon>
    </lineage>
</organism>
<accession>A0A8C9WRW4</accession>
<feature type="chain" id="PRO_5034423611" description="Secreted protein" evidence="2">
    <location>
        <begin position="16"/>
        <end position="167"/>
    </location>
</feature>
<feature type="signal peptide" evidence="2">
    <location>
        <begin position="1"/>
        <end position="15"/>
    </location>
</feature>
<reference evidence="3" key="2">
    <citation type="submission" date="2025-08" db="UniProtKB">
        <authorList>
            <consortium name="Ensembl"/>
        </authorList>
    </citation>
    <scope>IDENTIFICATION</scope>
</reference>
<feature type="compositionally biased region" description="Basic and acidic residues" evidence="1">
    <location>
        <begin position="83"/>
        <end position="97"/>
    </location>
</feature>
<dbReference type="AlphaFoldDB" id="A0A8C9WRW4"/>
<reference evidence="3 4" key="1">
    <citation type="submission" date="2019-04" db="EMBL/GenBank/DDBJ databases">
        <authorList>
            <consortium name="Wellcome Sanger Institute Data Sharing"/>
        </authorList>
    </citation>
    <scope>NUCLEOTIDE SEQUENCE [LARGE SCALE GENOMIC DNA]</scope>
</reference>
<sequence length="167" mass="18793">MINTVTLLLPRVCYCALICIRLLREQLTRHFNESLFGLDAQLLRCEVVHVHAHLPRVSARGRGRVRSVAVPRAVAAGRRVQGRARERGAQAARERGAESGASPGRPVHGQVILKGRHRELVIHESRGEGLLAKGVPPMAEIRAPRQRSYRIRNNYNIIKYNAKHRPE</sequence>
<evidence type="ECO:0008006" key="5">
    <source>
        <dbReference type="Google" id="ProtNLM"/>
    </source>
</evidence>
<dbReference type="Ensembl" id="ENSSFOT00015046458.1">
    <property type="protein sequence ID" value="ENSSFOP00015077823.1"/>
    <property type="gene ID" value="ENSSFOG00015031951.1"/>
</dbReference>
<keyword evidence="2" id="KW-0732">Signal</keyword>
<evidence type="ECO:0000313" key="3">
    <source>
        <dbReference type="Ensembl" id="ENSSFOP00015077823.1"/>
    </source>
</evidence>
<evidence type="ECO:0000313" key="4">
    <source>
        <dbReference type="Proteomes" id="UP000694397"/>
    </source>
</evidence>
<name>A0A8C9WRW4_SCLFO</name>
<feature type="region of interest" description="Disordered" evidence="1">
    <location>
        <begin position="80"/>
        <end position="108"/>
    </location>
</feature>
<keyword evidence="4" id="KW-1185">Reference proteome</keyword>